<dbReference type="EMBL" id="ML119753">
    <property type="protein sequence ID" value="RPA75998.1"/>
    <property type="molecule type" value="Genomic_DNA"/>
</dbReference>
<keyword evidence="1" id="KW-0732">Signal</keyword>
<dbReference type="Proteomes" id="UP000275078">
    <property type="component" value="Unassembled WGS sequence"/>
</dbReference>
<name>A0A3N4HU20_ASCIM</name>
<keyword evidence="3" id="KW-1185">Reference proteome</keyword>
<feature type="signal peptide" evidence="1">
    <location>
        <begin position="1"/>
        <end position="19"/>
    </location>
</feature>
<proteinExistence type="predicted"/>
<accession>A0A3N4HU20</accession>
<feature type="chain" id="PRO_5018290868" evidence="1">
    <location>
        <begin position="20"/>
        <end position="228"/>
    </location>
</feature>
<evidence type="ECO:0000313" key="3">
    <source>
        <dbReference type="Proteomes" id="UP000275078"/>
    </source>
</evidence>
<dbReference type="AlphaFoldDB" id="A0A3N4HU20"/>
<evidence type="ECO:0000313" key="2">
    <source>
        <dbReference type="EMBL" id="RPA75998.1"/>
    </source>
</evidence>
<evidence type="ECO:0000256" key="1">
    <source>
        <dbReference type="SAM" id="SignalP"/>
    </source>
</evidence>
<sequence length="228" mass="25719">MKLSWLIFTSLSFFSLGHATAHAPGKKEILTKSVEVAHYPVYFPPHVPVPTLFLSHSAKAIKEEEAQKAAKKQAMLEAEQARFYTVFFNNETEVSAKDPNAASPPPLSVSIQFLTSQIDDFAIPYDSIENGTDTYGNLHTDVRLPGPDLFRFTDLWKLPIVKDVFYDGCLVYTDFVGPMIPDYACVDKAYEMGIDWLVTFYLKDMGEWGRHLPLRDTWGPREGGYVQG</sequence>
<gene>
    <name evidence="2" type="ORF">BJ508DRAFT_311513</name>
</gene>
<organism evidence="2 3">
    <name type="scientific">Ascobolus immersus RN42</name>
    <dbReference type="NCBI Taxonomy" id="1160509"/>
    <lineage>
        <taxon>Eukaryota</taxon>
        <taxon>Fungi</taxon>
        <taxon>Dikarya</taxon>
        <taxon>Ascomycota</taxon>
        <taxon>Pezizomycotina</taxon>
        <taxon>Pezizomycetes</taxon>
        <taxon>Pezizales</taxon>
        <taxon>Ascobolaceae</taxon>
        <taxon>Ascobolus</taxon>
    </lineage>
</organism>
<reference evidence="2 3" key="1">
    <citation type="journal article" date="2018" name="Nat. Ecol. Evol.">
        <title>Pezizomycetes genomes reveal the molecular basis of ectomycorrhizal truffle lifestyle.</title>
        <authorList>
            <person name="Murat C."/>
            <person name="Payen T."/>
            <person name="Noel B."/>
            <person name="Kuo A."/>
            <person name="Morin E."/>
            <person name="Chen J."/>
            <person name="Kohler A."/>
            <person name="Krizsan K."/>
            <person name="Balestrini R."/>
            <person name="Da Silva C."/>
            <person name="Montanini B."/>
            <person name="Hainaut M."/>
            <person name="Levati E."/>
            <person name="Barry K.W."/>
            <person name="Belfiori B."/>
            <person name="Cichocki N."/>
            <person name="Clum A."/>
            <person name="Dockter R.B."/>
            <person name="Fauchery L."/>
            <person name="Guy J."/>
            <person name="Iotti M."/>
            <person name="Le Tacon F."/>
            <person name="Lindquist E.A."/>
            <person name="Lipzen A."/>
            <person name="Malagnac F."/>
            <person name="Mello A."/>
            <person name="Molinier V."/>
            <person name="Miyauchi S."/>
            <person name="Poulain J."/>
            <person name="Riccioni C."/>
            <person name="Rubini A."/>
            <person name="Sitrit Y."/>
            <person name="Splivallo R."/>
            <person name="Traeger S."/>
            <person name="Wang M."/>
            <person name="Zifcakova L."/>
            <person name="Wipf D."/>
            <person name="Zambonelli A."/>
            <person name="Paolocci F."/>
            <person name="Nowrousian M."/>
            <person name="Ottonello S."/>
            <person name="Baldrian P."/>
            <person name="Spatafora J.W."/>
            <person name="Henrissat B."/>
            <person name="Nagy L.G."/>
            <person name="Aury J.M."/>
            <person name="Wincker P."/>
            <person name="Grigoriev I.V."/>
            <person name="Bonfante P."/>
            <person name="Martin F.M."/>
        </authorList>
    </citation>
    <scope>NUCLEOTIDE SEQUENCE [LARGE SCALE GENOMIC DNA]</scope>
    <source>
        <strain evidence="2 3">RN42</strain>
    </source>
</reference>
<protein>
    <submittedName>
        <fullName evidence="2">Uncharacterized protein</fullName>
    </submittedName>
</protein>